<keyword evidence="1" id="KW-0862">Zinc</keyword>
<evidence type="ECO:0000256" key="1">
    <source>
        <dbReference type="PROSITE-ProRule" id="PRU00047"/>
    </source>
</evidence>
<dbReference type="GO" id="GO:0003676">
    <property type="term" value="F:nucleic acid binding"/>
    <property type="evidence" value="ECO:0007669"/>
    <property type="project" value="InterPro"/>
</dbReference>
<feature type="domain" description="CCHC-type" evidence="3">
    <location>
        <begin position="76"/>
        <end position="90"/>
    </location>
</feature>
<dbReference type="GO" id="GO:0008270">
    <property type="term" value="F:zinc ion binding"/>
    <property type="evidence" value="ECO:0007669"/>
    <property type="project" value="UniProtKB-KW"/>
</dbReference>
<feature type="region of interest" description="Disordered" evidence="2">
    <location>
        <begin position="79"/>
        <end position="127"/>
    </location>
</feature>
<reference evidence="4 5" key="1">
    <citation type="journal article" date="2013" name="Nat. Genet.">
        <title>The high-quality draft genome of peach (Prunus persica) identifies unique patterns of genetic diversity, domestication and genome evolution.</title>
        <authorList>
            <consortium name="International Peach Genome Initiative"/>
            <person name="Verde I."/>
            <person name="Abbott A.G."/>
            <person name="Scalabrin S."/>
            <person name="Jung S."/>
            <person name="Shu S."/>
            <person name="Marroni F."/>
            <person name="Zhebentyayeva T."/>
            <person name="Dettori M.T."/>
            <person name="Grimwood J."/>
            <person name="Cattonaro F."/>
            <person name="Zuccolo A."/>
            <person name="Rossini L."/>
            <person name="Jenkins J."/>
            <person name="Vendramin E."/>
            <person name="Meisel L.A."/>
            <person name="Decroocq V."/>
            <person name="Sosinski B."/>
            <person name="Prochnik S."/>
            <person name="Mitros T."/>
            <person name="Policriti A."/>
            <person name="Cipriani G."/>
            <person name="Dondini L."/>
            <person name="Ficklin S."/>
            <person name="Goodstein D.M."/>
            <person name="Xuan P."/>
            <person name="Del Fabbro C."/>
            <person name="Aramini V."/>
            <person name="Copetti D."/>
            <person name="Gonzalez S."/>
            <person name="Horner D.S."/>
            <person name="Falchi R."/>
            <person name="Lucas S."/>
            <person name="Mica E."/>
            <person name="Maldonado J."/>
            <person name="Lazzari B."/>
            <person name="Bielenberg D."/>
            <person name="Pirona R."/>
            <person name="Miculan M."/>
            <person name="Barakat A."/>
            <person name="Testolin R."/>
            <person name="Stella A."/>
            <person name="Tartarini S."/>
            <person name="Tonutti P."/>
            <person name="Arus P."/>
            <person name="Orellana A."/>
            <person name="Wells C."/>
            <person name="Main D."/>
            <person name="Vizzotto G."/>
            <person name="Silva H."/>
            <person name="Salamini F."/>
            <person name="Schmutz J."/>
            <person name="Morgante M."/>
            <person name="Rokhsar D.S."/>
        </authorList>
    </citation>
    <scope>NUCLEOTIDE SEQUENCE [LARGE SCALE GENOMIC DNA]</scope>
    <source>
        <strain evidence="5">cv. Nemared</strain>
    </source>
</reference>
<organism evidence="4 5">
    <name type="scientific">Prunus persica</name>
    <name type="common">Peach</name>
    <name type="synonym">Amygdalus persica</name>
    <dbReference type="NCBI Taxonomy" id="3760"/>
    <lineage>
        <taxon>Eukaryota</taxon>
        <taxon>Viridiplantae</taxon>
        <taxon>Streptophyta</taxon>
        <taxon>Embryophyta</taxon>
        <taxon>Tracheophyta</taxon>
        <taxon>Spermatophyta</taxon>
        <taxon>Magnoliopsida</taxon>
        <taxon>eudicotyledons</taxon>
        <taxon>Gunneridae</taxon>
        <taxon>Pentapetalae</taxon>
        <taxon>rosids</taxon>
        <taxon>fabids</taxon>
        <taxon>Rosales</taxon>
        <taxon>Rosaceae</taxon>
        <taxon>Amygdaloideae</taxon>
        <taxon>Amygdaleae</taxon>
        <taxon>Prunus</taxon>
    </lineage>
</organism>
<feature type="compositionally biased region" description="Low complexity" evidence="2">
    <location>
        <begin position="144"/>
        <end position="156"/>
    </location>
</feature>
<evidence type="ECO:0000256" key="2">
    <source>
        <dbReference type="SAM" id="MobiDB-lite"/>
    </source>
</evidence>
<dbReference type="Gramene" id="ONH89771">
    <property type="protein sequence ID" value="ONH89771"/>
    <property type="gene ID" value="PRUPE_8G015400"/>
</dbReference>
<dbReference type="EMBL" id="CM007658">
    <property type="protein sequence ID" value="ONH89771.1"/>
    <property type="molecule type" value="Genomic_DNA"/>
</dbReference>
<keyword evidence="5" id="KW-1185">Reference proteome</keyword>
<evidence type="ECO:0000313" key="5">
    <source>
        <dbReference type="Proteomes" id="UP000006882"/>
    </source>
</evidence>
<feature type="region of interest" description="Disordered" evidence="2">
    <location>
        <begin position="137"/>
        <end position="156"/>
    </location>
</feature>
<proteinExistence type="predicted"/>
<feature type="region of interest" description="Disordered" evidence="2">
    <location>
        <begin position="40"/>
        <end position="59"/>
    </location>
</feature>
<evidence type="ECO:0000313" key="4">
    <source>
        <dbReference type="EMBL" id="ONH89771.1"/>
    </source>
</evidence>
<keyword evidence="1" id="KW-0479">Metal-binding</keyword>
<evidence type="ECO:0000259" key="3">
    <source>
        <dbReference type="PROSITE" id="PS50158"/>
    </source>
</evidence>
<feature type="compositionally biased region" description="Polar residues" evidence="2">
    <location>
        <begin position="106"/>
        <end position="118"/>
    </location>
</feature>
<dbReference type="AlphaFoldDB" id="A0A251MR76"/>
<protein>
    <recommendedName>
        <fullName evidence="3">CCHC-type domain-containing protein</fullName>
    </recommendedName>
</protein>
<sequence>MDYVDACYHTQTYFKEYENLILPMNGMELWDRTNMPPCVPPSYSKQPGRPRKARRKEAGECSNKAKVVTKVQDSLRCGQCGRKGHSKRTCNRNLPPKTKIKKRKAQQTTQTNKAGPSTKTRRAKPARSLQIGKLKRKVTNAVGSSNAPSTDSAAPSSTLATGFASLAIGSAPLASTKASTSNSYLLRKWPMVVGASDLSKKKIATSIHDTTNAAQRTFSLRLAFASEFSNLSHDFSNPGIITLDLSHISTSYQTQKSQPPLPCKKPTL</sequence>
<accession>A0A251MR76</accession>
<name>A0A251MR76_PRUPE</name>
<dbReference type="eggNOG" id="ENOG502QU1T">
    <property type="taxonomic scope" value="Eukaryota"/>
</dbReference>
<dbReference type="InterPro" id="IPR001878">
    <property type="entry name" value="Znf_CCHC"/>
</dbReference>
<dbReference type="Proteomes" id="UP000006882">
    <property type="component" value="Chromosome G8"/>
</dbReference>
<dbReference type="PROSITE" id="PS50158">
    <property type="entry name" value="ZF_CCHC"/>
    <property type="match status" value="1"/>
</dbReference>
<gene>
    <name evidence="4" type="ORF">PRUPE_8G015400</name>
</gene>
<keyword evidence="1" id="KW-0863">Zinc-finger</keyword>